<accession>A0A0D1K790</accession>
<evidence type="ECO:0000313" key="1">
    <source>
        <dbReference type="EMBL" id="KIU20854.1"/>
    </source>
</evidence>
<reference evidence="1 2" key="1">
    <citation type="journal article" date="2015" name="Microbiology (Mosc.)">
        <title>Genomics of the Weissella cibaria species with an examination of its metabolic traits.</title>
        <authorList>
            <person name="Lynch K.M."/>
            <person name="Lucid A."/>
            <person name="Arendt E.K."/>
            <person name="Sleator R.D."/>
            <person name="Lucey B."/>
            <person name="Coffey A."/>
        </authorList>
    </citation>
    <scope>NUCLEOTIDE SEQUENCE [LARGE SCALE GENOMIC DNA]</scope>
    <source>
        <strain evidence="1 2">MG1</strain>
    </source>
</reference>
<organism evidence="1 2">
    <name type="scientific">Weissella cibaria</name>
    <dbReference type="NCBI Taxonomy" id="137591"/>
    <lineage>
        <taxon>Bacteria</taxon>
        <taxon>Bacillati</taxon>
        <taxon>Bacillota</taxon>
        <taxon>Bacilli</taxon>
        <taxon>Lactobacillales</taxon>
        <taxon>Lactobacillaceae</taxon>
        <taxon>Weissella</taxon>
    </lineage>
</organism>
<dbReference type="RefSeq" id="WP_043711223.1">
    <property type="nucleotide sequence ID" value="NZ_JALOCT010000032.1"/>
</dbReference>
<evidence type="ECO:0000313" key="2">
    <source>
        <dbReference type="Proteomes" id="UP000032287"/>
    </source>
</evidence>
<dbReference type="EMBL" id="JWHU01000015">
    <property type="protein sequence ID" value="KIU20854.1"/>
    <property type="molecule type" value="Genomic_DNA"/>
</dbReference>
<comment type="caution">
    <text evidence="1">The sequence shown here is derived from an EMBL/GenBank/DDBJ whole genome shotgun (WGS) entry which is preliminary data.</text>
</comment>
<dbReference type="AlphaFoldDB" id="A0A0D1K790"/>
<dbReference type="STRING" id="137591.AO080_11475"/>
<name>A0A0D1K790_9LACO</name>
<keyword evidence="2" id="KW-1185">Reference proteome</keyword>
<gene>
    <name evidence="1" type="ORF">QX99_01009</name>
</gene>
<protein>
    <submittedName>
        <fullName evidence="1">Uncharacterized protein</fullName>
    </submittedName>
</protein>
<dbReference type="Proteomes" id="UP000032287">
    <property type="component" value="Unassembled WGS sequence"/>
</dbReference>
<proteinExistence type="predicted"/>
<dbReference type="PATRIC" id="fig|137591.25.peg.980"/>
<dbReference type="eggNOG" id="ENOG503311A">
    <property type="taxonomic scope" value="Bacteria"/>
</dbReference>
<sequence>MAINSVTFGEQTLTITINGLDKMWSFKSNLVILYTHIAGATLDNEALAEPKGMKWPGLRVPGKYAGTFILEGEKTFYNAEIGGSDVIVVQLHDEEYVRLVLSVDDGVDIVNTINQHVM</sequence>